<organism evidence="1">
    <name type="scientific">freshwater metagenome</name>
    <dbReference type="NCBI Taxonomy" id="449393"/>
    <lineage>
        <taxon>unclassified sequences</taxon>
        <taxon>metagenomes</taxon>
        <taxon>ecological metagenomes</taxon>
    </lineage>
</organism>
<name>A0A6J6EME0_9ZZZZ</name>
<protein>
    <submittedName>
        <fullName evidence="1">Unannotated protein</fullName>
    </submittedName>
</protein>
<accession>A0A6J6EME0</accession>
<dbReference type="AlphaFoldDB" id="A0A6J6EME0"/>
<dbReference type="EMBL" id="CAEZTS010000036">
    <property type="protein sequence ID" value="CAB4574108.1"/>
    <property type="molecule type" value="Genomic_DNA"/>
</dbReference>
<gene>
    <name evidence="1" type="ORF">UFOPK1722_00579</name>
</gene>
<reference evidence="1" key="1">
    <citation type="submission" date="2020-05" db="EMBL/GenBank/DDBJ databases">
        <authorList>
            <person name="Chiriac C."/>
            <person name="Salcher M."/>
            <person name="Ghai R."/>
            <person name="Kavagutti S V."/>
        </authorList>
    </citation>
    <scope>NUCLEOTIDE SEQUENCE</scope>
</reference>
<evidence type="ECO:0000313" key="1">
    <source>
        <dbReference type="EMBL" id="CAB4574108.1"/>
    </source>
</evidence>
<sequence>MNHTIITGPKTRPMPAVPRFCTRNNTARMTTAMGMMKSSRAVVASFTPSTALNTEMAGVMRPSP</sequence>
<proteinExistence type="predicted"/>